<dbReference type="PANTHER" id="PTHR13336">
    <property type="entry name" value="OVARIAN CARCINOMA IMMUNOREACTIVE ANTIGEN"/>
    <property type="match status" value="1"/>
</dbReference>
<evidence type="ECO:0000313" key="6">
    <source>
        <dbReference type="Proteomes" id="UP000314986"/>
    </source>
</evidence>
<reference evidence="4 6" key="3">
    <citation type="journal article" date="2014" name="Nature">
        <title>Elephant shark genome provides unique insights into gnathostome evolution.</title>
        <authorList>
            <consortium name="International Elephant Shark Genome Sequencing Consortium"/>
            <person name="Venkatesh B."/>
            <person name="Lee A.P."/>
            <person name="Ravi V."/>
            <person name="Maurya A.K."/>
            <person name="Lian M.M."/>
            <person name="Swann J.B."/>
            <person name="Ohta Y."/>
            <person name="Flajnik M.F."/>
            <person name="Sutoh Y."/>
            <person name="Kasahara M."/>
            <person name="Hoon S."/>
            <person name="Gangu V."/>
            <person name="Roy S.W."/>
            <person name="Irimia M."/>
            <person name="Korzh V."/>
            <person name="Kondrychyn I."/>
            <person name="Lim Z.W."/>
            <person name="Tay B.H."/>
            <person name="Tohari S."/>
            <person name="Kong K.W."/>
            <person name="Ho S."/>
            <person name="Lorente-Galdos B."/>
            <person name="Quilez J."/>
            <person name="Marques-Bonet T."/>
            <person name="Raney B.J."/>
            <person name="Ingham P.W."/>
            <person name="Tay A."/>
            <person name="Hillier L.W."/>
            <person name="Minx P."/>
            <person name="Boehm T."/>
            <person name="Wilson R.K."/>
            <person name="Brenner S."/>
            <person name="Warren W.C."/>
        </authorList>
    </citation>
    <scope>NUCLEOTIDE SEQUENCE</scope>
    <source>
        <tissue evidence="4">Gills</tissue>
    </source>
</reference>
<dbReference type="Pfam" id="PF07051">
    <property type="entry name" value="OCIA"/>
    <property type="match status" value="1"/>
</dbReference>
<dbReference type="GO" id="GO:0005743">
    <property type="term" value="C:mitochondrial inner membrane"/>
    <property type="evidence" value="ECO:0007669"/>
    <property type="project" value="TreeGrafter"/>
</dbReference>
<evidence type="ECO:0000259" key="3">
    <source>
        <dbReference type="Pfam" id="PF07051"/>
    </source>
</evidence>
<proteinExistence type="evidence at transcript level"/>
<dbReference type="InterPro" id="IPR009764">
    <property type="entry name" value="OCIA_dom"/>
</dbReference>
<name>V9L6U8_CALMI</name>
<keyword evidence="2" id="KW-0472">Membrane</keyword>
<dbReference type="STRING" id="7868.ENSCMIP00000028256"/>
<reference evidence="5" key="4">
    <citation type="submission" date="2025-05" db="UniProtKB">
        <authorList>
            <consortium name="Ensembl"/>
        </authorList>
    </citation>
    <scope>IDENTIFICATION</scope>
</reference>
<dbReference type="RefSeq" id="XP_007890924.1">
    <property type="nucleotide sequence ID" value="XM_007892733.2"/>
</dbReference>
<reference evidence="6" key="2">
    <citation type="journal article" date="2007" name="PLoS Biol.">
        <title>Survey sequencing and comparative analysis of the elephant shark (Callorhinchus milii) genome.</title>
        <authorList>
            <person name="Venkatesh B."/>
            <person name="Kirkness E.F."/>
            <person name="Loh Y.H."/>
            <person name="Halpern A.L."/>
            <person name="Lee A.P."/>
            <person name="Johnson J."/>
            <person name="Dandona N."/>
            <person name="Viswanathan L.D."/>
            <person name="Tay A."/>
            <person name="Venter J.C."/>
            <person name="Strausberg R.L."/>
            <person name="Brenner S."/>
        </authorList>
    </citation>
    <scope>NUCLEOTIDE SEQUENCE [LARGE SCALE GENOMIC DNA]</scope>
</reference>
<evidence type="ECO:0000256" key="2">
    <source>
        <dbReference type="SAM" id="Phobius"/>
    </source>
</evidence>
<gene>
    <name evidence="5" type="primary">ociad2</name>
</gene>
<dbReference type="GeneTree" id="ENSGT00530000063690"/>
<organism evidence="4">
    <name type="scientific">Callorhinchus milii</name>
    <name type="common">Ghost shark</name>
    <dbReference type="NCBI Taxonomy" id="7868"/>
    <lineage>
        <taxon>Eukaryota</taxon>
        <taxon>Metazoa</taxon>
        <taxon>Chordata</taxon>
        <taxon>Craniata</taxon>
        <taxon>Vertebrata</taxon>
        <taxon>Chondrichthyes</taxon>
        <taxon>Holocephali</taxon>
        <taxon>Chimaeriformes</taxon>
        <taxon>Callorhinchidae</taxon>
        <taxon>Callorhinchus</taxon>
    </lineage>
</organism>
<evidence type="ECO:0000256" key="1">
    <source>
        <dbReference type="SAM" id="MobiDB-lite"/>
    </source>
</evidence>
<keyword evidence="2" id="KW-1133">Transmembrane helix</keyword>
<dbReference type="CTD" id="132299"/>
<evidence type="ECO:0000313" key="5">
    <source>
        <dbReference type="Ensembl" id="ENSCMIP00000028256.1"/>
    </source>
</evidence>
<keyword evidence="2" id="KW-0812">Transmembrane</keyword>
<dbReference type="EMBL" id="JW874802">
    <property type="protein sequence ID" value="AFP07319.1"/>
    <property type="molecule type" value="mRNA"/>
</dbReference>
<accession>V9L6U8</accession>
<protein>
    <submittedName>
        <fullName evidence="4">OCIA domain-containing 2</fullName>
    </submittedName>
</protein>
<dbReference type="InterPro" id="IPR040187">
    <property type="entry name" value="OCAD1/2"/>
</dbReference>
<feature type="domain" description="OCIA" evidence="3">
    <location>
        <begin position="56"/>
        <end position="132"/>
    </location>
</feature>
<dbReference type="OrthoDB" id="10003372at2759"/>
<dbReference type="KEGG" id="cmk:103178155"/>
<feature type="transmembrane region" description="Helical" evidence="2">
    <location>
        <begin position="72"/>
        <end position="92"/>
    </location>
</feature>
<reference evidence="6" key="1">
    <citation type="journal article" date="2006" name="Science">
        <title>Ancient noncoding elements conserved in the human genome.</title>
        <authorList>
            <person name="Venkatesh B."/>
            <person name="Kirkness E.F."/>
            <person name="Loh Y.H."/>
            <person name="Halpern A.L."/>
            <person name="Lee A.P."/>
            <person name="Johnson J."/>
            <person name="Dandona N."/>
            <person name="Viswanathan L.D."/>
            <person name="Tay A."/>
            <person name="Venter J.C."/>
            <person name="Strausberg R.L."/>
            <person name="Brenner S."/>
        </authorList>
    </citation>
    <scope>NUCLEOTIDE SEQUENCE [LARGE SCALE GENOMIC DNA]</scope>
</reference>
<evidence type="ECO:0000313" key="4">
    <source>
        <dbReference type="EMBL" id="AFP07319.1"/>
    </source>
</evidence>
<dbReference type="AlphaFoldDB" id="V9L6U8"/>
<feature type="transmembrane region" description="Helical" evidence="2">
    <location>
        <begin position="104"/>
        <end position="123"/>
    </location>
</feature>
<dbReference type="PANTHER" id="PTHR13336:SF2">
    <property type="entry name" value="OCIA DOMAIN-CONTAINING PROTEIN 2"/>
    <property type="match status" value="1"/>
</dbReference>
<dbReference type="Proteomes" id="UP000314986">
    <property type="component" value="Unassembled WGS sequence"/>
</dbReference>
<sequence>MLIKQDLSDKGNELIITVRVNTAEHRRKMSSEKDPDQNQKLAAVWKPGWCGGHHAHSDEIKKIIIECKRESFWYRAVPLSLGSMLLTQGLLYKGILSPSKRFGSIPKVALAGILGFAIGKISYVGACRKKFQGAGFHPFGDGFPQGFRNFPFQQPPHVCKECKGRHGHGDPAGVHHYNKSHQPSPAEPSSKDV</sequence>
<dbReference type="GeneID" id="103178155"/>
<dbReference type="Ensembl" id="ENSCMIT00000028704.1">
    <property type="protein sequence ID" value="ENSCMIP00000028256.1"/>
    <property type="gene ID" value="ENSCMIG00000012278.1"/>
</dbReference>
<feature type="region of interest" description="Disordered" evidence="1">
    <location>
        <begin position="170"/>
        <end position="193"/>
    </location>
</feature>
<keyword evidence="6" id="KW-1185">Reference proteome</keyword>